<dbReference type="HOGENOM" id="CLU_115952_0_0_1"/>
<accession>T0L7M5</accession>
<evidence type="ECO:0000313" key="1">
    <source>
        <dbReference type="EMBL" id="EQB60458.1"/>
    </source>
</evidence>
<name>T0L7M5_9MICR</name>
<dbReference type="VEuPathDB" id="MicrosporidiaDB:NAPIS_ORF01967"/>
<gene>
    <name evidence="1" type="ORF">NAPIS_ORF01967</name>
</gene>
<dbReference type="AlphaFoldDB" id="T0L7M5"/>
<sequence length="188" mass="22794">MHKNYNKIRKLYNDCLNGSLFEKNLNNINYIESKIDFLLFQKHDYKKKILYEELKSNGFLDIIQSWPKNEFDKLLKAGKNISKIYRSDKEKLKKYFCIVKKFFNRHKIEFIQIKRKQTDLEKLVNEDLNLFLLKTSEPISCLLINILDILKNLRDKTFEHERDYIIKSQKMIECNMNSIVDFLKTKIR</sequence>
<dbReference type="EMBL" id="KE647285">
    <property type="protein sequence ID" value="EQB60458.1"/>
    <property type="molecule type" value="Genomic_DNA"/>
</dbReference>
<evidence type="ECO:0000313" key="2">
    <source>
        <dbReference type="Proteomes" id="UP000053780"/>
    </source>
</evidence>
<keyword evidence="2" id="KW-1185">Reference proteome</keyword>
<dbReference type="Proteomes" id="UP000053780">
    <property type="component" value="Unassembled WGS sequence"/>
</dbReference>
<protein>
    <submittedName>
        <fullName evidence="1">Uncharacterized protein</fullName>
    </submittedName>
</protein>
<reference evidence="1 2" key="1">
    <citation type="journal article" date="2013" name="BMC Genomics">
        <title>Genome sequencing and comparative genomics of honey bee microsporidia, Nosema apis reveal novel insights into host-parasite interactions.</title>
        <authorList>
            <person name="Chen Yp."/>
            <person name="Pettis J.S."/>
            <person name="Zhao Y."/>
            <person name="Liu X."/>
            <person name="Tallon L.J."/>
            <person name="Sadzewicz L.D."/>
            <person name="Li R."/>
            <person name="Zheng H."/>
            <person name="Huang S."/>
            <person name="Zhang X."/>
            <person name="Hamilton M.C."/>
            <person name="Pernal S.F."/>
            <person name="Melathopoulos A.P."/>
            <person name="Yan X."/>
            <person name="Evans J.D."/>
        </authorList>
    </citation>
    <scope>NUCLEOTIDE SEQUENCE [LARGE SCALE GENOMIC DNA]</scope>
    <source>
        <strain evidence="1 2">BRL 01</strain>
    </source>
</reference>
<organism evidence="1 2">
    <name type="scientific">Vairimorpha apis BRL 01</name>
    <dbReference type="NCBI Taxonomy" id="1037528"/>
    <lineage>
        <taxon>Eukaryota</taxon>
        <taxon>Fungi</taxon>
        <taxon>Fungi incertae sedis</taxon>
        <taxon>Microsporidia</taxon>
        <taxon>Nosematidae</taxon>
        <taxon>Vairimorpha</taxon>
    </lineage>
</organism>
<proteinExistence type="predicted"/>